<keyword evidence="5" id="KW-1133">Transmembrane helix</keyword>
<keyword evidence="2" id="KW-1003">Cell membrane</keyword>
<evidence type="ECO:0000313" key="9">
    <source>
        <dbReference type="Proteomes" id="UP001183202"/>
    </source>
</evidence>
<evidence type="ECO:0000259" key="7">
    <source>
        <dbReference type="SMART" id="SM00014"/>
    </source>
</evidence>
<evidence type="ECO:0000256" key="1">
    <source>
        <dbReference type="ARBA" id="ARBA00004651"/>
    </source>
</evidence>
<dbReference type="Proteomes" id="UP001183202">
    <property type="component" value="Unassembled WGS sequence"/>
</dbReference>
<evidence type="ECO:0000256" key="4">
    <source>
        <dbReference type="ARBA" id="ARBA00022801"/>
    </source>
</evidence>
<keyword evidence="6" id="KW-0472">Membrane</keyword>
<dbReference type="InterPro" id="IPR000326">
    <property type="entry name" value="PAP2/HPO"/>
</dbReference>
<evidence type="ECO:0000256" key="2">
    <source>
        <dbReference type="ARBA" id="ARBA00022475"/>
    </source>
</evidence>
<protein>
    <submittedName>
        <fullName evidence="8">Phosphatase PAP2 family protein</fullName>
    </submittedName>
</protein>
<dbReference type="PANTHER" id="PTHR14969">
    <property type="entry name" value="SPHINGOSINE-1-PHOSPHATE PHOSPHOHYDROLASE"/>
    <property type="match status" value="1"/>
</dbReference>
<evidence type="ECO:0000313" key="8">
    <source>
        <dbReference type="EMBL" id="MDT0349605.1"/>
    </source>
</evidence>
<reference evidence="9" key="1">
    <citation type="submission" date="2023-07" db="EMBL/GenBank/DDBJ databases">
        <title>30 novel species of actinomycetes from the DSMZ collection.</title>
        <authorList>
            <person name="Nouioui I."/>
        </authorList>
    </citation>
    <scope>NUCLEOTIDE SEQUENCE [LARGE SCALE GENOMIC DNA]</scope>
    <source>
        <strain evidence="9">DSM 45834</strain>
    </source>
</reference>
<comment type="caution">
    <text evidence="8">The sequence shown here is derived from an EMBL/GenBank/DDBJ whole genome shotgun (WGS) entry which is preliminary data.</text>
</comment>
<sequence length="186" mass="19493">MPGPIFPASIFDDLNRRESELVERLVPPGPPPRPLLAVSVAANGSRLWFGIAALMALRPSLRRTAAEGVMAALLAAGVTQVLNRLVGRPRPSADHPACRALPRQPLAPSFPSSHTAVAAAFTTAVARRDPKLGAALVPLALTLAYGRIRLRVHWPTDVLGGAVLGVAAGRHAAEVTPARWAGSAPR</sequence>
<evidence type="ECO:0000256" key="3">
    <source>
        <dbReference type="ARBA" id="ARBA00022692"/>
    </source>
</evidence>
<organism evidence="8 9">
    <name type="scientific">Pseudonocardia charpentierae</name>
    <dbReference type="NCBI Taxonomy" id="3075545"/>
    <lineage>
        <taxon>Bacteria</taxon>
        <taxon>Bacillati</taxon>
        <taxon>Actinomycetota</taxon>
        <taxon>Actinomycetes</taxon>
        <taxon>Pseudonocardiales</taxon>
        <taxon>Pseudonocardiaceae</taxon>
        <taxon>Pseudonocardia</taxon>
    </lineage>
</organism>
<keyword evidence="4" id="KW-0378">Hydrolase</keyword>
<gene>
    <name evidence="8" type="ORF">RM445_08730</name>
</gene>
<name>A0ABU2N6Q0_9PSEU</name>
<keyword evidence="3" id="KW-0812">Transmembrane</keyword>
<dbReference type="RefSeq" id="WP_311555756.1">
    <property type="nucleotide sequence ID" value="NZ_JAVREJ010000004.1"/>
</dbReference>
<dbReference type="SUPFAM" id="SSF48317">
    <property type="entry name" value="Acid phosphatase/Vanadium-dependent haloperoxidase"/>
    <property type="match status" value="1"/>
</dbReference>
<dbReference type="SMART" id="SM00014">
    <property type="entry name" value="acidPPc"/>
    <property type="match status" value="1"/>
</dbReference>
<feature type="domain" description="Phosphatidic acid phosphatase type 2/haloperoxidase" evidence="7">
    <location>
        <begin position="61"/>
        <end position="173"/>
    </location>
</feature>
<comment type="subcellular location">
    <subcellularLocation>
        <location evidence="1">Cell membrane</location>
        <topology evidence="1">Multi-pass membrane protein</topology>
    </subcellularLocation>
</comment>
<evidence type="ECO:0000256" key="6">
    <source>
        <dbReference type="ARBA" id="ARBA00023136"/>
    </source>
</evidence>
<keyword evidence="9" id="KW-1185">Reference proteome</keyword>
<evidence type="ECO:0000256" key="5">
    <source>
        <dbReference type="ARBA" id="ARBA00022989"/>
    </source>
</evidence>
<dbReference type="PANTHER" id="PTHR14969:SF62">
    <property type="entry name" value="DECAPRENYLPHOSPHORYL-5-PHOSPHORIBOSE PHOSPHATASE RV3807C-RELATED"/>
    <property type="match status" value="1"/>
</dbReference>
<dbReference type="Gene3D" id="1.20.144.10">
    <property type="entry name" value="Phosphatidic acid phosphatase type 2/haloperoxidase"/>
    <property type="match status" value="1"/>
</dbReference>
<dbReference type="InterPro" id="IPR036938">
    <property type="entry name" value="PAP2/HPO_sf"/>
</dbReference>
<dbReference type="EMBL" id="JAVREJ010000004">
    <property type="protein sequence ID" value="MDT0349605.1"/>
    <property type="molecule type" value="Genomic_DNA"/>
</dbReference>
<dbReference type="Pfam" id="PF01569">
    <property type="entry name" value="PAP2"/>
    <property type="match status" value="1"/>
</dbReference>
<accession>A0ABU2N6Q0</accession>
<proteinExistence type="predicted"/>